<evidence type="ECO:0000313" key="3">
    <source>
        <dbReference type="Proteomes" id="UP000193623"/>
    </source>
</evidence>
<feature type="domain" description="Polysaccharide pyruvyl transferase" evidence="1">
    <location>
        <begin position="148"/>
        <end position="217"/>
    </location>
</feature>
<dbReference type="RefSeq" id="WP_085862970.1">
    <property type="nucleotide sequence ID" value="NZ_FWFT01000001.1"/>
</dbReference>
<gene>
    <name evidence="2" type="ORF">PSJ8397_00513</name>
</gene>
<proteinExistence type="predicted"/>
<keyword evidence="3" id="KW-1185">Reference proteome</keyword>
<dbReference type="InterPro" id="IPR007345">
    <property type="entry name" value="Polysacch_pyruvyl_Trfase"/>
</dbReference>
<name>A0A1Y5RIU1_9RHOB</name>
<protein>
    <recommendedName>
        <fullName evidence="1">Polysaccharide pyruvyl transferase domain-containing protein</fullName>
    </recommendedName>
</protein>
<evidence type="ECO:0000259" key="1">
    <source>
        <dbReference type="Pfam" id="PF04230"/>
    </source>
</evidence>
<sequence>MTQVPAHSDPAVTPVRDTPYTAPLRLYWYRDEPNFGDAISANIVSHVSKRDVKWAHHGNCEMYALGSLMKSVASHQTAPRDSGRKPFLWGTGTMAGLPNRAFRHHTRVALLRGPITAALMNRDDRVFGDPGLLIADVLGEAPARQDIVGLVPHMHYADDPRLRQIAADNPRIKLIDVRDEVPLRVVRDIASCAHVISQSLHGLVTADAFGIPNTWLNPAGIHGGALLKFHDYAAGIHRALGTPIETMEIEAVAKRAPTGPLGYADGIAASKEALYASFPQGLKQQGGRDDA</sequence>
<dbReference type="AlphaFoldDB" id="A0A1Y5RIU1"/>
<organism evidence="2 3">
    <name type="scientific">Pseudooctadecabacter jejudonensis</name>
    <dbReference type="NCBI Taxonomy" id="1391910"/>
    <lineage>
        <taxon>Bacteria</taxon>
        <taxon>Pseudomonadati</taxon>
        <taxon>Pseudomonadota</taxon>
        <taxon>Alphaproteobacteria</taxon>
        <taxon>Rhodobacterales</taxon>
        <taxon>Paracoccaceae</taxon>
        <taxon>Pseudooctadecabacter</taxon>
    </lineage>
</organism>
<reference evidence="2 3" key="1">
    <citation type="submission" date="2017-03" db="EMBL/GenBank/DDBJ databases">
        <authorList>
            <person name="Afonso C.L."/>
            <person name="Miller P.J."/>
            <person name="Scott M.A."/>
            <person name="Spackman E."/>
            <person name="Goraichik I."/>
            <person name="Dimitrov K.M."/>
            <person name="Suarez D.L."/>
            <person name="Swayne D.E."/>
        </authorList>
    </citation>
    <scope>NUCLEOTIDE SEQUENCE [LARGE SCALE GENOMIC DNA]</scope>
    <source>
        <strain evidence="2 3">CECT 8397</strain>
    </source>
</reference>
<dbReference type="EMBL" id="FWFT01000001">
    <property type="protein sequence ID" value="SLN17182.1"/>
    <property type="molecule type" value="Genomic_DNA"/>
</dbReference>
<evidence type="ECO:0000313" key="2">
    <source>
        <dbReference type="EMBL" id="SLN17182.1"/>
    </source>
</evidence>
<dbReference type="Pfam" id="PF04230">
    <property type="entry name" value="PS_pyruv_trans"/>
    <property type="match status" value="1"/>
</dbReference>
<dbReference type="Proteomes" id="UP000193623">
    <property type="component" value="Unassembled WGS sequence"/>
</dbReference>
<dbReference type="OrthoDB" id="9803627at2"/>
<accession>A0A1Y5RIU1</accession>